<dbReference type="Proteomes" id="UP000198983">
    <property type="component" value="Chromosome I"/>
</dbReference>
<dbReference type="Pfam" id="PF00702">
    <property type="entry name" value="Hydrolase"/>
    <property type="match status" value="1"/>
</dbReference>
<dbReference type="SFLD" id="SFLDG01129">
    <property type="entry name" value="C1.5:_HAD__Beta-PGM__Phosphata"/>
    <property type="match status" value="1"/>
</dbReference>
<evidence type="ECO:0000256" key="4">
    <source>
        <dbReference type="ARBA" id="ARBA00022842"/>
    </source>
</evidence>
<dbReference type="OrthoDB" id="9797743at2"/>
<dbReference type="SUPFAM" id="SSF56784">
    <property type="entry name" value="HAD-like"/>
    <property type="match status" value="1"/>
</dbReference>
<dbReference type="GO" id="GO:0003824">
    <property type="term" value="F:catalytic activity"/>
    <property type="evidence" value="ECO:0007669"/>
    <property type="project" value="UniProtKB-ARBA"/>
</dbReference>
<proteinExistence type="inferred from homology"/>
<evidence type="ECO:0000313" key="6">
    <source>
        <dbReference type="EMBL" id="SDS73274.1"/>
    </source>
</evidence>
<evidence type="ECO:0000256" key="5">
    <source>
        <dbReference type="ARBA" id="ARBA00023277"/>
    </source>
</evidence>
<dbReference type="InterPro" id="IPR023214">
    <property type="entry name" value="HAD_sf"/>
</dbReference>
<dbReference type="Gene3D" id="1.10.150.240">
    <property type="entry name" value="Putative phosphatase, domain 2"/>
    <property type="match status" value="1"/>
</dbReference>
<dbReference type="InterPro" id="IPR051600">
    <property type="entry name" value="Beta-PGM-like"/>
</dbReference>
<dbReference type="Gene3D" id="3.40.50.1000">
    <property type="entry name" value="HAD superfamily/HAD-like"/>
    <property type="match status" value="1"/>
</dbReference>
<keyword evidence="5" id="KW-0119">Carbohydrate metabolism</keyword>
<keyword evidence="3" id="KW-0479">Metal-binding</keyword>
<comment type="cofactor">
    <cofactor evidence="1">
        <name>Mg(2+)</name>
        <dbReference type="ChEBI" id="CHEBI:18420"/>
    </cofactor>
</comment>
<dbReference type="InterPro" id="IPR006439">
    <property type="entry name" value="HAD-SF_hydro_IA"/>
</dbReference>
<evidence type="ECO:0000256" key="3">
    <source>
        <dbReference type="ARBA" id="ARBA00022723"/>
    </source>
</evidence>
<evidence type="ECO:0000313" key="7">
    <source>
        <dbReference type="Proteomes" id="UP000198983"/>
    </source>
</evidence>
<dbReference type="GO" id="GO:0046872">
    <property type="term" value="F:metal ion binding"/>
    <property type="evidence" value="ECO:0007669"/>
    <property type="project" value="UniProtKB-KW"/>
</dbReference>
<dbReference type="RefSeq" id="WP_092654845.1">
    <property type="nucleotide sequence ID" value="NZ_LT629732.1"/>
</dbReference>
<accession>A0A1H1UL49</accession>
<dbReference type="InterPro" id="IPR036412">
    <property type="entry name" value="HAD-like_sf"/>
</dbReference>
<evidence type="ECO:0000256" key="2">
    <source>
        <dbReference type="ARBA" id="ARBA00006171"/>
    </source>
</evidence>
<evidence type="ECO:0000256" key="1">
    <source>
        <dbReference type="ARBA" id="ARBA00001946"/>
    </source>
</evidence>
<name>A0A1H1UL49_9ACTN</name>
<organism evidence="6 7">
    <name type="scientific">Actinopolymorpha singaporensis</name>
    <dbReference type="NCBI Taxonomy" id="117157"/>
    <lineage>
        <taxon>Bacteria</taxon>
        <taxon>Bacillati</taxon>
        <taxon>Actinomycetota</taxon>
        <taxon>Actinomycetes</taxon>
        <taxon>Propionibacteriales</taxon>
        <taxon>Actinopolymorphaceae</taxon>
        <taxon>Actinopolymorpha</taxon>
    </lineage>
</organism>
<dbReference type="STRING" id="117157.SAMN04489717_3679"/>
<dbReference type="AlphaFoldDB" id="A0A1H1UL49"/>
<dbReference type="InterPro" id="IPR023198">
    <property type="entry name" value="PGP-like_dom2"/>
</dbReference>
<dbReference type="PANTHER" id="PTHR46193:SF18">
    <property type="entry name" value="HEXITOL PHOSPHATASE B"/>
    <property type="match status" value="1"/>
</dbReference>
<gene>
    <name evidence="6" type="ORF">SAMN04489717_3679</name>
</gene>
<dbReference type="EMBL" id="LT629732">
    <property type="protein sequence ID" value="SDS73274.1"/>
    <property type="molecule type" value="Genomic_DNA"/>
</dbReference>
<sequence>MTHADTFEGGIFDVDGVLVDSPHEKAWRESLRELMQPEWRDIRDRTGWTPEALTSRVYQEELSGKPRLSGAQAALAYFDIPDDEEGTRAAEYADRKQAMVVRLIEAGDFTPFPDALRFIIAVKDAGIRTATASSSTNTKLILRRIRLDTFASEHHISSPSVRPGLTLLDFIDADVSGRDLAYGKPHPQIFLTAAHELQVKPENSFVVEDAAAGIEAAKASGMSAIGVARADDADLLARANADIVVTTLDDVDVAALADGRLATRHG</sequence>
<reference evidence="6 7" key="1">
    <citation type="submission" date="2016-10" db="EMBL/GenBank/DDBJ databases">
        <authorList>
            <person name="de Groot N.N."/>
        </authorList>
    </citation>
    <scope>NUCLEOTIDE SEQUENCE [LARGE SCALE GENOMIC DNA]</scope>
    <source>
        <strain evidence="6 7">DSM 22024</strain>
    </source>
</reference>
<dbReference type="SFLD" id="SFLDS00003">
    <property type="entry name" value="Haloacid_Dehalogenase"/>
    <property type="match status" value="1"/>
</dbReference>
<dbReference type="PANTHER" id="PTHR46193">
    <property type="entry name" value="6-PHOSPHOGLUCONATE PHOSPHATASE"/>
    <property type="match status" value="1"/>
</dbReference>
<keyword evidence="4" id="KW-0460">Magnesium</keyword>
<keyword evidence="7" id="KW-1185">Reference proteome</keyword>
<comment type="similarity">
    <text evidence="2">Belongs to the HAD-like hydrolase superfamily. CbbY/CbbZ/Gph/YieH family.</text>
</comment>
<protein>
    <submittedName>
        <fullName evidence="6">Haloacid dehalogenase superfamily, subfamily IA, variant 3 with third motif having DD or ED</fullName>
    </submittedName>
</protein>
<dbReference type="NCBIfam" id="TIGR01509">
    <property type="entry name" value="HAD-SF-IA-v3"/>
    <property type="match status" value="1"/>
</dbReference>